<evidence type="ECO:0000313" key="2">
    <source>
        <dbReference type="EMBL" id="KAJ2004376.1"/>
    </source>
</evidence>
<comment type="caution">
    <text evidence="2">The sequence shown here is derived from an EMBL/GenBank/DDBJ whole genome shotgun (WGS) entry which is preliminary data.</text>
</comment>
<evidence type="ECO:0000313" key="3">
    <source>
        <dbReference type="Proteomes" id="UP001150907"/>
    </source>
</evidence>
<sequence>MAKFVPFNGKGLCHYNHVDKGYVCSFCTKSFSSFDLYETHWPKCTGVCAERAFKPFGQPEYPKFPSSFAASKPAGTPKAAKPGDGVDTSNEGADKAKGDKKNKKP</sequence>
<proteinExistence type="predicted"/>
<evidence type="ECO:0000256" key="1">
    <source>
        <dbReference type="SAM" id="MobiDB-lite"/>
    </source>
</evidence>
<name>A0A9W8BE56_9FUNG</name>
<organism evidence="2 3">
    <name type="scientific">Coemansia thaxteri</name>
    <dbReference type="NCBI Taxonomy" id="2663907"/>
    <lineage>
        <taxon>Eukaryota</taxon>
        <taxon>Fungi</taxon>
        <taxon>Fungi incertae sedis</taxon>
        <taxon>Zoopagomycota</taxon>
        <taxon>Kickxellomycotina</taxon>
        <taxon>Kickxellomycetes</taxon>
        <taxon>Kickxellales</taxon>
        <taxon>Kickxellaceae</taxon>
        <taxon>Coemansia</taxon>
    </lineage>
</organism>
<gene>
    <name evidence="2" type="ORF">H4R26_002544</name>
</gene>
<accession>A0A9W8BE56</accession>
<dbReference type="Proteomes" id="UP001150907">
    <property type="component" value="Unassembled WGS sequence"/>
</dbReference>
<dbReference type="AlphaFoldDB" id="A0A9W8BE56"/>
<dbReference type="OrthoDB" id="5583592at2759"/>
<reference evidence="2" key="1">
    <citation type="submission" date="2022-07" db="EMBL/GenBank/DDBJ databases">
        <title>Phylogenomic reconstructions and comparative analyses of Kickxellomycotina fungi.</title>
        <authorList>
            <person name="Reynolds N.K."/>
            <person name="Stajich J.E."/>
            <person name="Barry K."/>
            <person name="Grigoriev I.V."/>
            <person name="Crous P."/>
            <person name="Smith M.E."/>
        </authorList>
    </citation>
    <scope>NUCLEOTIDE SEQUENCE</scope>
    <source>
        <strain evidence="2">IMI 214461</strain>
    </source>
</reference>
<dbReference type="EMBL" id="JANBQF010000158">
    <property type="protein sequence ID" value="KAJ2004376.1"/>
    <property type="molecule type" value="Genomic_DNA"/>
</dbReference>
<protein>
    <submittedName>
        <fullName evidence="2">Uncharacterized protein</fullName>
    </submittedName>
</protein>
<keyword evidence="3" id="KW-1185">Reference proteome</keyword>
<feature type="region of interest" description="Disordered" evidence="1">
    <location>
        <begin position="67"/>
        <end position="105"/>
    </location>
</feature>